<keyword evidence="2" id="KW-1185">Reference proteome</keyword>
<sequence length="188" mass="21246">MKISFTVRFILVVSVCFLLVIIDPKGMNATSSDKLIKVNANASCHDMMTWQEVSAANVLGNRFDVCRDTFSYLNACGMHPLQSSAGIGNKGSFQAETAMMQALLDSFPRYTEAVLERFEKDKAVILFESLNEEMVVPKQDIPYEADVNTWFNVWTDKQGNASLSINYNQTEQAQKHAEKLINQLRFME</sequence>
<evidence type="ECO:0000313" key="2">
    <source>
        <dbReference type="Proteomes" id="UP001596620"/>
    </source>
</evidence>
<dbReference type="Pfam" id="PF11213">
    <property type="entry name" value="DUF3006"/>
    <property type="match status" value="1"/>
</dbReference>
<proteinExistence type="predicted"/>
<dbReference type="Proteomes" id="UP001596620">
    <property type="component" value="Unassembled WGS sequence"/>
</dbReference>
<gene>
    <name evidence="1" type="ORF">ACFQU8_08000</name>
</gene>
<accession>A0ABW2UYU2</accession>
<dbReference type="InterPro" id="IPR021377">
    <property type="entry name" value="DUF3006"/>
</dbReference>
<name>A0ABW2UYU2_9BACI</name>
<comment type="caution">
    <text evidence="1">The sequence shown here is derived from an EMBL/GenBank/DDBJ whole genome shotgun (WGS) entry which is preliminary data.</text>
</comment>
<evidence type="ECO:0000313" key="1">
    <source>
        <dbReference type="EMBL" id="MFC7747178.1"/>
    </source>
</evidence>
<reference evidence="2" key="1">
    <citation type="journal article" date="2019" name="Int. J. Syst. Evol. Microbiol.">
        <title>The Global Catalogue of Microorganisms (GCM) 10K type strain sequencing project: providing services to taxonomists for standard genome sequencing and annotation.</title>
        <authorList>
            <consortium name="The Broad Institute Genomics Platform"/>
            <consortium name="The Broad Institute Genome Sequencing Center for Infectious Disease"/>
            <person name="Wu L."/>
            <person name="Ma J."/>
        </authorList>
    </citation>
    <scope>NUCLEOTIDE SEQUENCE [LARGE SCALE GENOMIC DNA]</scope>
    <source>
        <strain evidence="2">JCM 30234</strain>
    </source>
</reference>
<protein>
    <submittedName>
        <fullName evidence="1">DUF3006 domain-containing protein</fullName>
    </submittedName>
</protein>
<dbReference type="RefSeq" id="WP_382358697.1">
    <property type="nucleotide sequence ID" value="NZ_JBHTGR010000016.1"/>
</dbReference>
<dbReference type="EMBL" id="JBHTGR010000016">
    <property type="protein sequence ID" value="MFC7747178.1"/>
    <property type="molecule type" value="Genomic_DNA"/>
</dbReference>
<organism evidence="1 2">
    <name type="scientific">Lentibacillus kimchii</name>
    <dbReference type="NCBI Taxonomy" id="1542911"/>
    <lineage>
        <taxon>Bacteria</taxon>
        <taxon>Bacillati</taxon>
        <taxon>Bacillota</taxon>
        <taxon>Bacilli</taxon>
        <taxon>Bacillales</taxon>
        <taxon>Bacillaceae</taxon>
        <taxon>Lentibacillus</taxon>
    </lineage>
</organism>